<feature type="compositionally biased region" description="Low complexity" evidence="1">
    <location>
        <begin position="270"/>
        <end position="280"/>
    </location>
</feature>
<feature type="domain" description="Glycosyl-hydrolase family 116 N-terminal" evidence="3">
    <location>
        <begin position="11"/>
        <end position="357"/>
    </location>
</feature>
<comment type="caution">
    <text evidence="4">The sequence shown here is derived from an EMBL/GenBank/DDBJ whole genome shotgun (WGS) entry which is preliminary data.</text>
</comment>
<keyword evidence="5" id="KW-1185">Reference proteome</keyword>
<dbReference type="InterPro" id="IPR024462">
    <property type="entry name" value="GH116_N"/>
</dbReference>
<sequence>MTNGFDVPHMAMPLGGIGTGNVAICADGSLRQWQLHNIGNHAGALPSSFFAVRATRWEPPLDTVRILQSVPPASTGTPLVNDDEVPQWQRDLLARHPGVERTTFTATYPEATVRYEDSLLPLEITLHAFTPLVPLDVDASSIPAAMFTFRLVNTDSLDIHGSLGIAVQNAVGWDGISPIEGVRGAGYGGNVNRLRRADGWTAVELENVALADDAPGAGGLVLAADSDDASVLLQWRDPDEFVAFLRSRALASGAPRLAYAPGTPDPQRHAPASAVGPSPAGDTWNTGIAVPFQLAPGETREIRVALTWHFPNRYVNFEQFGPARPEWGRSKFWLGNHYATRYTDARDVFSRVRSEWNSLRAATEEWTGTLTRSGLDAEAVTHLAAQLVPIRSPTCFRAADGRFFGFEGTLGASTVMWSGAFGGSCPLNCTHVWNYAQALAKVFPELERDMRSTEFEIMQAPEGFVPHRVIAPAYLRQLWDSPIGGPDQPALDGMLGTVLKTYREYRAGAGLDWLRRYWPSLVRLMRHVDSTWNVTGTGMLTGVQPSTHDIDLAGLNTFQGTLWLAALRAAEEMARLVDSKAADNYRATFEQASHAYDSALFNGEYYVQQLQPGDNTDYQWVNGCLADQLIGQWWAHQLGLGHLLPPDHIQTALRSIVKHNLRHGFRDFVHPYRSFADTDDTGLLVCTWPHGGRPPVPTRYADEVWTGTEYQVAAHCLWEGLAEEAQLILDALWARYNGQRRNPYNQIECGDHYVRAMAGWSVLEALAGFSEDASAGVFRFRRPEWSVPFVASGGWGLWSPSSAGLTLECTGGRLEIRELLISGDSASGYRAFLDGSALPLRFSRDASGVRVGFSERVALVRGQVLALAL</sequence>
<evidence type="ECO:0000313" key="4">
    <source>
        <dbReference type="EMBL" id="TCO54752.1"/>
    </source>
</evidence>
<dbReference type="Proteomes" id="UP000295680">
    <property type="component" value="Unassembled WGS sequence"/>
</dbReference>
<dbReference type="PANTHER" id="PTHR12654:SF4">
    <property type="entry name" value="PB1 DOMAIN-CONTAINING PROTEIN"/>
    <property type="match status" value="1"/>
</dbReference>
<name>A0A4R2JA78_9PSEU</name>
<reference evidence="4 5" key="1">
    <citation type="submission" date="2019-03" db="EMBL/GenBank/DDBJ databases">
        <title>Genomic Encyclopedia of Type Strains, Phase IV (KMG-IV): sequencing the most valuable type-strain genomes for metagenomic binning, comparative biology and taxonomic classification.</title>
        <authorList>
            <person name="Goeker M."/>
        </authorList>
    </citation>
    <scope>NUCLEOTIDE SEQUENCE [LARGE SCALE GENOMIC DNA]</scope>
    <source>
        <strain evidence="4 5">DSM 45934</strain>
    </source>
</reference>
<dbReference type="Pfam" id="PF04685">
    <property type="entry name" value="DUF608"/>
    <property type="match status" value="1"/>
</dbReference>
<feature type="region of interest" description="Disordered" evidence="1">
    <location>
        <begin position="257"/>
        <end position="280"/>
    </location>
</feature>
<feature type="domain" description="Glycosyl-hydrolase family 116 catalytic region" evidence="2">
    <location>
        <begin position="492"/>
        <end position="761"/>
    </location>
</feature>
<dbReference type="InterPro" id="IPR008928">
    <property type="entry name" value="6-hairpin_glycosidase_sf"/>
</dbReference>
<gene>
    <name evidence="4" type="ORF">EV192_10840</name>
</gene>
<evidence type="ECO:0000259" key="2">
    <source>
        <dbReference type="Pfam" id="PF04685"/>
    </source>
</evidence>
<dbReference type="Gene3D" id="1.50.10.10">
    <property type="match status" value="1"/>
</dbReference>
<dbReference type="AlphaFoldDB" id="A0A4R2JA78"/>
<dbReference type="InterPro" id="IPR006775">
    <property type="entry name" value="GH116_catalytic"/>
</dbReference>
<evidence type="ECO:0000259" key="3">
    <source>
        <dbReference type="Pfam" id="PF12215"/>
    </source>
</evidence>
<dbReference type="InterPro" id="IPR052566">
    <property type="entry name" value="Non-lysos_glucosylceramidase"/>
</dbReference>
<dbReference type="OrthoDB" id="9807660at2"/>
<dbReference type="SUPFAM" id="SSF48208">
    <property type="entry name" value="Six-hairpin glycosidases"/>
    <property type="match status" value="1"/>
</dbReference>
<dbReference type="GO" id="GO:0005975">
    <property type="term" value="P:carbohydrate metabolic process"/>
    <property type="evidence" value="ECO:0007669"/>
    <property type="project" value="InterPro"/>
</dbReference>
<dbReference type="PANTHER" id="PTHR12654">
    <property type="entry name" value="BILE ACID BETA-GLUCOSIDASE-RELATED"/>
    <property type="match status" value="1"/>
</dbReference>
<organism evidence="4 5">
    <name type="scientific">Actinocrispum wychmicini</name>
    <dbReference type="NCBI Taxonomy" id="1213861"/>
    <lineage>
        <taxon>Bacteria</taxon>
        <taxon>Bacillati</taxon>
        <taxon>Actinomycetota</taxon>
        <taxon>Actinomycetes</taxon>
        <taxon>Pseudonocardiales</taxon>
        <taxon>Pseudonocardiaceae</taxon>
        <taxon>Actinocrispum</taxon>
    </lineage>
</organism>
<dbReference type="GO" id="GO:0008422">
    <property type="term" value="F:beta-glucosidase activity"/>
    <property type="evidence" value="ECO:0007669"/>
    <property type="project" value="TreeGrafter"/>
</dbReference>
<protein>
    <submittedName>
        <fullName evidence="4">Uncharacterized protein (DUF608 family)</fullName>
    </submittedName>
</protein>
<dbReference type="EMBL" id="SLWS01000008">
    <property type="protein sequence ID" value="TCO54752.1"/>
    <property type="molecule type" value="Genomic_DNA"/>
</dbReference>
<evidence type="ECO:0000313" key="5">
    <source>
        <dbReference type="Proteomes" id="UP000295680"/>
    </source>
</evidence>
<dbReference type="Pfam" id="PF12215">
    <property type="entry name" value="Glyco_hydr_116N"/>
    <property type="match status" value="1"/>
</dbReference>
<proteinExistence type="predicted"/>
<evidence type="ECO:0000256" key="1">
    <source>
        <dbReference type="SAM" id="MobiDB-lite"/>
    </source>
</evidence>
<dbReference type="InterPro" id="IPR012341">
    <property type="entry name" value="6hp_glycosidase-like_sf"/>
</dbReference>
<accession>A0A4R2JA78</accession>